<gene>
    <name evidence="4" type="ORF">GHK86_01350</name>
</gene>
<evidence type="ECO:0000313" key="4">
    <source>
        <dbReference type="EMBL" id="MST31378.1"/>
    </source>
</evidence>
<sequence>ATRLSTAFDSVTLYGQDPDARPDIYGKVGNAGVSVATLEDMKALYAGFDLLAPTTSVSMTINGPAPTILAMFLVTATDQAVERFHAEHGRPPTPEEEAELRADALRRVRGTVQADILKEDQGQNTCILSTDFSLKLMGDVQEWFTAHDVRRFYSASISGYHIAEAGANPITQLAFTLANGFTFVEAYLARGMAVDDFAPNLSFFFSNGMDPEYTVIGRVARRIWAVAMKERYGAAPRSQRLKYHIQTSGRSLHAQEMAFNDIRTTLQALCAIYDNANSLHTNAYDEAVTTPTAASVRRAMAIQMIINKEWGLAGNENPLQGSFVVEELTDLVERAVLDELDRLSERGGVLGAMETGYQRGRIQDESMLYEARKHDGSLPIVGVNTFRHPDGEPSEEGIPLARSTEEEKQSQLARLAAWKQRHAAERPAALARLRDAALAGDNVFAVLMDAVRVCSLGEITACLFEVGGRYRRSV</sequence>
<feature type="domain" description="Methylmalonyl-CoA mutase alpha/beta chain catalytic" evidence="3">
    <location>
        <begin position="2"/>
        <end position="82"/>
    </location>
</feature>
<dbReference type="EMBL" id="WJHE01000052">
    <property type="protein sequence ID" value="MST31378.1"/>
    <property type="molecule type" value="Genomic_DNA"/>
</dbReference>
<keyword evidence="2" id="KW-0413">Isomerase</keyword>
<dbReference type="SUPFAM" id="SSF51703">
    <property type="entry name" value="Cobalamin (vitamin B12)-dependent enzymes"/>
    <property type="match status" value="1"/>
</dbReference>
<proteinExistence type="predicted"/>
<comment type="subunit">
    <text evidence="1">Heterodimer of an alpha and a beta chain.</text>
</comment>
<reference evidence="4 5" key="1">
    <citation type="submission" date="2019-11" db="EMBL/GenBank/DDBJ databases">
        <title>Acidiferrimicrobium australis gen. nov., sp. nov., an acidophilic and obligately heterotrophic, member of the Actinobacteria that catalyses dissimilatory oxido- reduction of iron isolated from metal-rich acidic water in Chile.</title>
        <authorList>
            <person name="Gonzalez D."/>
            <person name="Huber K."/>
            <person name="Hedrich S."/>
            <person name="Rojas-Villalobos C."/>
            <person name="Quatrini R."/>
            <person name="Dinamarca M.A."/>
            <person name="Schwarz A."/>
            <person name="Canales C."/>
            <person name="Nancucheo I."/>
        </authorList>
    </citation>
    <scope>NUCLEOTIDE SEQUENCE [LARGE SCALE GENOMIC DNA]</scope>
    <source>
        <strain evidence="4 5">USS-CCA1</strain>
    </source>
</reference>
<organism evidence="4 5">
    <name type="scientific">Acidiferrimicrobium australe</name>
    <dbReference type="NCBI Taxonomy" id="2664430"/>
    <lineage>
        <taxon>Bacteria</taxon>
        <taxon>Bacillati</taxon>
        <taxon>Actinomycetota</taxon>
        <taxon>Acidimicrobiia</taxon>
        <taxon>Acidimicrobiales</taxon>
        <taxon>Acidimicrobiaceae</taxon>
        <taxon>Acidiferrimicrobium</taxon>
    </lineage>
</organism>
<dbReference type="NCBIfam" id="TIGR00641">
    <property type="entry name" value="acid_CoA_mut_N"/>
    <property type="match status" value="1"/>
</dbReference>
<protein>
    <submittedName>
        <fullName evidence="4">Methylmalonyl-CoA mutase</fullName>
    </submittedName>
</protein>
<dbReference type="InterPro" id="IPR016176">
    <property type="entry name" value="Cbl-dep_enz_cat"/>
</dbReference>
<accession>A0ABW9QPG7</accession>
<dbReference type="InterPro" id="IPR006099">
    <property type="entry name" value="MeMalonylCoA_mutase_a/b_cat"/>
</dbReference>
<feature type="domain" description="Methylmalonyl-CoA mutase alpha/beta chain catalytic" evidence="3">
    <location>
        <begin position="104"/>
        <end position="468"/>
    </location>
</feature>
<dbReference type="PANTHER" id="PTHR48101">
    <property type="entry name" value="METHYLMALONYL-COA MUTASE, MITOCHONDRIAL-RELATED"/>
    <property type="match status" value="1"/>
</dbReference>
<comment type="caution">
    <text evidence="4">The sequence shown here is derived from an EMBL/GenBank/DDBJ whole genome shotgun (WGS) entry which is preliminary data.</text>
</comment>
<name>A0ABW9QPG7_9ACTN</name>
<evidence type="ECO:0000259" key="3">
    <source>
        <dbReference type="Pfam" id="PF01642"/>
    </source>
</evidence>
<evidence type="ECO:0000256" key="1">
    <source>
        <dbReference type="ARBA" id="ARBA00011870"/>
    </source>
</evidence>
<feature type="non-terminal residue" evidence="4">
    <location>
        <position position="1"/>
    </location>
</feature>
<evidence type="ECO:0000313" key="5">
    <source>
        <dbReference type="Proteomes" id="UP000437736"/>
    </source>
</evidence>
<dbReference type="InterPro" id="IPR006098">
    <property type="entry name" value="MMCoA_mutase_a_cat"/>
</dbReference>
<dbReference type="Pfam" id="PF01642">
    <property type="entry name" value="MM_CoA_mutase"/>
    <property type="match status" value="2"/>
</dbReference>
<evidence type="ECO:0000256" key="2">
    <source>
        <dbReference type="ARBA" id="ARBA00023235"/>
    </source>
</evidence>
<dbReference type="Gene3D" id="3.20.20.240">
    <property type="entry name" value="Methylmalonyl-CoA mutase"/>
    <property type="match status" value="1"/>
</dbReference>
<dbReference type="Proteomes" id="UP000437736">
    <property type="component" value="Unassembled WGS sequence"/>
</dbReference>
<keyword evidence="5" id="KW-1185">Reference proteome</keyword>